<evidence type="ECO:0000256" key="2">
    <source>
        <dbReference type="ARBA" id="ARBA00022516"/>
    </source>
</evidence>
<dbReference type="RefSeq" id="WP_155450458.1">
    <property type="nucleotide sequence ID" value="NZ_WNKT01000026.1"/>
</dbReference>
<feature type="transmembrane region" description="Helical" evidence="10">
    <location>
        <begin position="138"/>
        <end position="158"/>
    </location>
</feature>
<sequence length="200" mass="21075">MITATLLIIAAYLLGSVSSAIIVCRLMGLPDPRTQGSNNPGATNVMRIGGKKPAAITLLGDSLKGLIPMLVGQALDASPAVLAGIGLAAFVGHLYPVFFGFKGGKGVATALGVQFGLYWPIGLCVAAVWLFVAKVLKISSLSGLISMALAPVFVWLFWDEKALIGMQLIITGLLIWRHRSNIRNLLDGTEDRISAKTSSD</sequence>
<keyword evidence="12" id="KW-1185">Reference proteome</keyword>
<dbReference type="Pfam" id="PF02660">
    <property type="entry name" value="G3P_acyltransf"/>
    <property type="match status" value="1"/>
</dbReference>
<keyword evidence="3 10" id="KW-0808">Transferase</keyword>
<accession>A0A6N8ECD8</accession>
<dbReference type="EMBL" id="WNKT01000026">
    <property type="protein sequence ID" value="MTW21882.1"/>
    <property type="molecule type" value="Genomic_DNA"/>
</dbReference>
<organism evidence="11 12">
    <name type="scientific">Allochromatium palmeri</name>
    <dbReference type="NCBI Taxonomy" id="231048"/>
    <lineage>
        <taxon>Bacteria</taxon>
        <taxon>Pseudomonadati</taxon>
        <taxon>Pseudomonadota</taxon>
        <taxon>Gammaproteobacteria</taxon>
        <taxon>Chromatiales</taxon>
        <taxon>Chromatiaceae</taxon>
        <taxon>Allochromatium</taxon>
    </lineage>
</organism>
<dbReference type="UniPathway" id="UPA00085"/>
<evidence type="ECO:0000256" key="6">
    <source>
        <dbReference type="ARBA" id="ARBA00023098"/>
    </source>
</evidence>
<evidence type="ECO:0000256" key="9">
    <source>
        <dbReference type="ARBA" id="ARBA00023264"/>
    </source>
</evidence>
<dbReference type="HAMAP" id="MF_01043">
    <property type="entry name" value="PlsY"/>
    <property type="match status" value="1"/>
</dbReference>
<keyword evidence="7 10" id="KW-0472">Membrane</keyword>
<comment type="function">
    <text evidence="10">Catalyzes the transfer of an acyl group from acyl-phosphate (acyl-PO(4)) to glycerol-3-phosphate (G3P) to form lysophosphatidic acid (LPA). This enzyme utilizes acyl-phosphate as fatty acyl donor, but not acyl-CoA or acyl-ACP.</text>
</comment>
<name>A0A6N8ECD8_9GAMM</name>
<keyword evidence="6 10" id="KW-0443">Lipid metabolism</keyword>
<comment type="subcellular location">
    <subcellularLocation>
        <location evidence="10">Cell membrane</location>
        <topology evidence="10">Multi-pass membrane protein</topology>
    </subcellularLocation>
</comment>
<dbReference type="AlphaFoldDB" id="A0A6N8ECD8"/>
<keyword evidence="2 10" id="KW-0444">Lipid biosynthesis</keyword>
<evidence type="ECO:0000256" key="5">
    <source>
        <dbReference type="ARBA" id="ARBA00022989"/>
    </source>
</evidence>
<protein>
    <recommendedName>
        <fullName evidence="10">Glycerol-3-phosphate acyltransferase</fullName>
    </recommendedName>
    <alternativeName>
        <fullName evidence="10">Acyl-PO4 G3P acyltransferase</fullName>
    </alternativeName>
    <alternativeName>
        <fullName evidence="10">Acyl-phosphate--glycerol-3-phosphate acyltransferase</fullName>
    </alternativeName>
    <alternativeName>
        <fullName evidence="10">G3P acyltransferase</fullName>
        <shortName evidence="10">GPAT</shortName>
        <ecNumber evidence="10">2.3.1.275</ecNumber>
    </alternativeName>
    <alternativeName>
        <fullName evidence="10">Lysophosphatidic acid synthase</fullName>
        <shortName evidence="10">LPA synthase</shortName>
    </alternativeName>
</protein>
<dbReference type="EC" id="2.3.1.275" evidence="10"/>
<dbReference type="GO" id="GO:0005886">
    <property type="term" value="C:plasma membrane"/>
    <property type="evidence" value="ECO:0007669"/>
    <property type="project" value="UniProtKB-SubCell"/>
</dbReference>
<dbReference type="InterPro" id="IPR003811">
    <property type="entry name" value="G3P_acylTferase_PlsY"/>
</dbReference>
<dbReference type="NCBIfam" id="TIGR00023">
    <property type="entry name" value="glycerol-3-phosphate 1-O-acyltransferase PlsY"/>
    <property type="match status" value="1"/>
</dbReference>
<dbReference type="PANTHER" id="PTHR30309:SF0">
    <property type="entry name" value="GLYCEROL-3-PHOSPHATE ACYLTRANSFERASE-RELATED"/>
    <property type="match status" value="1"/>
</dbReference>
<evidence type="ECO:0000313" key="11">
    <source>
        <dbReference type="EMBL" id="MTW21882.1"/>
    </source>
</evidence>
<evidence type="ECO:0000256" key="3">
    <source>
        <dbReference type="ARBA" id="ARBA00022679"/>
    </source>
</evidence>
<comment type="caution">
    <text evidence="11">The sequence shown here is derived from an EMBL/GenBank/DDBJ whole genome shotgun (WGS) entry which is preliminary data.</text>
</comment>
<keyword evidence="9 10" id="KW-1208">Phospholipid metabolism</keyword>
<evidence type="ECO:0000313" key="12">
    <source>
        <dbReference type="Proteomes" id="UP000434044"/>
    </source>
</evidence>
<comment type="catalytic activity">
    <reaction evidence="10">
        <text>an acyl phosphate + sn-glycerol 3-phosphate = a 1-acyl-sn-glycero-3-phosphate + phosphate</text>
        <dbReference type="Rhea" id="RHEA:34075"/>
        <dbReference type="ChEBI" id="CHEBI:43474"/>
        <dbReference type="ChEBI" id="CHEBI:57597"/>
        <dbReference type="ChEBI" id="CHEBI:57970"/>
        <dbReference type="ChEBI" id="CHEBI:59918"/>
        <dbReference type="EC" id="2.3.1.275"/>
    </reaction>
</comment>
<evidence type="ECO:0000256" key="4">
    <source>
        <dbReference type="ARBA" id="ARBA00022692"/>
    </source>
</evidence>
<evidence type="ECO:0000256" key="1">
    <source>
        <dbReference type="ARBA" id="ARBA00022475"/>
    </source>
</evidence>
<comment type="subunit">
    <text evidence="10">Probably interacts with PlsX.</text>
</comment>
<reference evidence="11 12" key="1">
    <citation type="submission" date="2019-11" db="EMBL/GenBank/DDBJ databases">
        <title>Whole-genome sequence of the anaerobic purple sulfur bacterium Allochromatium palmeri DSM 15591.</title>
        <authorList>
            <person name="Kyndt J.A."/>
            <person name="Meyer T.E."/>
        </authorList>
    </citation>
    <scope>NUCLEOTIDE SEQUENCE [LARGE SCALE GENOMIC DNA]</scope>
    <source>
        <strain evidence="11 12">DSM 15591</strain>
    </source>
</reference>
<keyword evidence="5 10" id="KW-1133">Transmembrane helix</keyword>
<proteinExistence type="inferred from homology"/>
<evidence type="ECO:0000256" key="7">
    <source>
        <dbReference type="ARBA" id="ARBA00023136"/>
    </source>
</evidence>
<feature type="transmembrane region" description="Helical" evidence="10">
    <location>
        <begin position="80"/>
        <end position="99"/>
    </location>
</feature>
<keyword evidence="4 10" id="KW-0812">Transmembrane</keyword>
<comment type="pathway">
    <text evidence="10">Lipid metabolism; phospholipid metabolism.</text>
</comment>
<dbReference type="GO" id="GO:0043772">
    <property type="term" value="F:acyl-phosphate glycerol-3-phosphate acyltransferase activity"/>
    <property type="evidence" value="ECO:0007669"/>
    <property type="project" value="UniProtKB-UniRule"/>
</dbReference>
<keyword evidence="1 10" id="KW-1003">Cell membrane</keyword>
<dbReference type="SMART" id="SM01207">
    <property type="entry name" value="G3P_acyltransf"/>
    <property type="match status" value="1"/>
</dbReference>
<comment type="caution">
    <text evidence="10">Lacks conserved residue(s) required for the propagation of feature annotation.</text>
</comment>
<keyword evidence="11" id="KW-0012">Acyltransferase</keyword>
<dbReference type="OrthoDB" id="9777124at2"/>
<comment type="similarity">
    <text evidence="10">Belongs to the PlsY family.</text>
</comment>
<evidence type="ECO:0000256" key="10">
    <source>
        <dbReference type="HAMAP-Rule" id="MF_01043"/>
    </source>
</evidence>
<evidence type="ECO:0000256" key="8">
    <source>
        <dbReference type="ARBA" id="ARBA00023209"/>
    </source>
</evidence>
<feature type="transmembrane region" description="Helical" evidence="10">
    <location>
        <begin position="111"/>
        <end position="132"/>
    </location>
</feature>
<keyword evidence="8 10" id="KW-0594">Phospholipid biosynthesis</keyword>
<gene>
    <name evidence="10 11" type="primary">plsY</name>
    <name evidence="11" type="ORF">GJ668_12360</name>
</gene>
<dbReference type="GO" id="GO:0008654">
    <property type="term" value="P:phospholipid biosynthetic process"/>
    <property type="evidence" value="ECO:0007669"/>
    <property type="project" value="UniProtKB-UniRule"/>
</dbReference>
<dbReference type="Proteomes" id="UP000434044">
    <property type="component" value="Unassembled WGS sequence"/>
</dbReference>
<dbReference type="PANTHER" id="PTHR30309">
    <property type="entry name" value="INNER MEMBRANE PROTEIN YGIH"/>
    <property type="match status" value="1"/>
</dbReference>